<comment type="catalytic activity">
    <reaction evidence="17">
        <text>L-threonyl-[protein] + ATP = O-phospho-L-threonyl-[protein] + ADP + H(+)</text>
        <dbReference type="Rhea" id="RHEA:46608"/>
        <dbReference type="Rhea" id="RHEA-COMP:11060"/>
        <dbReference type="Rhea" id="RHEA-COMP:11605"/>
        <dbReference type="ChEBI" id="CHEBI:15378"/>
        <dbReference type="ChEBI" id="CHEBI:30013"/>
        <dbReference type="ChEBI" id="CHEBI:30616"/>
        <dbReference type="ChEBI" id="CHEBI:61977"/>
        <dbReference type="ChEBI" id="CHEBI:456216"/>
        <dbReference type="EC" id="2.7.11.1"/>
    </reaction>
</comment>
<evidence type="ECO:0000259" key="21">
    <source>
        <dbReference type="PROSITE" id="PS50011"/>
    </source>
</evidence>
<keyword evidence="16" id="KW-0325">Glycoprotein</keyword>
<dbReference type="Gene3D" id="3.20.20.80">
    <property type="entry name" value="Glycosidases"/>
    <property type="match status" value="1"/>
</dbReference>
<evidence type="ECO:0000256" key="6">
    <source>
        <dbReference type="ARBA" id="ARBA00022679"/>
    </source>
</evidence>
<evidence type="ECO:0000256" key="15">
    <source>
        <dbReference type="ARBA" id="ARBA00023170"/>
    </source>
</evidence>
<evidence type="ECO:0000256" key="2">
    <source>
        <dbReference type="ARBA" id="ARBA00008536"/>
    </source>
</evidence>
<dbReference type="Gene3D" id="3.30.200.20">
    <property type="entry name" value="Phosphorylase Kinase, domain 1"/>
    <property type="match status" value="1"/>
</dbReference>
<dbReference type="Proteomes" id="UP001168877">
    <property type="component" value="Unassembled WGS sequence"/>
</dbReference>
<evidence type="ECO:0000256" key="12">
    <source>
        <dbReference type="ARBA" id="ARBA00022840"/>
    </source>
</evidence>
<dbReference type="EMBL" id="JAUESC010000002">
    <property type="protein sequence ID" value="KAK0603806.1"/>
    <property type="molecule type" value="Genomic_DNA"/>
</dbReference>
<reference evidence="22" key="1">
    <citation type="journal article" date="2022" name="Plant J.">
        <title>Strategies of tolerance reflected in two North American maple genomes.</title>
        <authorList>
            <person name="McEvoy S.L."/>
            <person name="Sezen U.U."/>
            <person name="Trouern-Trend A."/>
            <person name="McMahon S.M."/>
            <person name="Schaberg P.G."/>
            <person name="Yang J."/>
            <person name="Wegrzyn J.L."/>
            <person name="Swenson N.G."/>
        </authorList>
    </citation>
    <scope>NUCLEOTIDE SEQUENCE</scope>
    <source>
        <strain evidence="22">NS2018</strain>
    </source>
</reference>
<dbReference type="InterPro" id="IPR000719">
    <property type="entry name" value="Prot_kinase_dom"/>
</dbReference>
<dbReference type="AlphaFoldDB" id="A0AA39W6V5"/>
<keyword evidence="23" id="KW-1185">Reference proteome</keyword>
<dbReference type="PROSITE" id="PS00108">
    <property type="entry name" value="PROTEIN_KINASE_ST"/>
    <property type="match status" value="1"/>
</dbReference>
<evidence type="ECO:0000256" key="4">
    <source>
        <dbReference type="ARBA" id="ARBA00012513"/>
    </source>
</evidence>
<comment type="similarity">
    <text evidence="3">In the C-terminal section; belongs to the protein kinase superfamily. Ser/Thr protein kinase family.</text>
</comment>
<reference evidence="22" key="2">
    <citation type="submission" date="2023-06" db="EMBL/GenBank/DDBJ databases">
        <authorList>
            <person name="Swenson N.G."/>
            <person name="Wegrzyn J.L."/>
            <person name="Mcevoy S.L."/>
        </authorList>
    </citation>
    <scope>NUCLEOTIDE SEQUENCE</scope>
    <source>
        <strain evidence="22">NS2018</strain>
        <tissue evidence="22">Leaf</tissue>
    </source>
</reference>
<evidence type="ECO:0000256" key="11">
    <source>
        <dbReference type="ARBA" id="ARBA00022777"/>
    </source>
</evidence>
<comment type="similarity">
    <text evidence="20">Belongs to the protein kinase superfamily.</text>
</comment>
<comment type="caution">
    <text evidence="22">The sequence shown here is derived from an EMBL/GenBank/DDBJ whole genome shotgun (WGS) entry which is preliminary data.</text>
</comment>
<keyword evidence="11" id="KW-0418">Kinase</keyword>
<dbReference type="GO" id="GO:0005975">
    <property type="term" value="P:carbohydrate metabolic process"/>
    <property type="evidence" value="ECO:0007669"/>
    <property type="project" value="InterPro"/>
</dbReference>
<protein>
    <recommendedName>
        <fullName evidence="4">non-specific serine/threonine protein kinase</fullName>
        <ecNumber evidence="4">2.7.11.1</ecNumber>
    </recommendedName>
</protein>
<evidence type="ECO:0000256" key="7">
    <source>
        <dbReference type="ARBA" id="ARBA00022692"/>
    </source>
</evidence>
<evidence type="ECO:0000256" key="1">
    <source>
        <dbReference type="ARBA" id="ARBA00004479"/>
    </source>
</evidence>
<dbReference type="PROSITE" id="PS00107">
    <property type="entry name" value="PROTEIN_KINASE_ATP"/>
    <property type="match status" value="1"/>
</dbReference>
<dbReference type="SUPFAM" id="SSF56112">
    <property type="entry name" value="Protein kinase-like (PK-like)"/>
    <property type="match status" value="1"/>
</dbReference>
<dbReference type="GO" id="GO:0016020">
    <property type="term" value="C:membrane"/>
    <property type="evidence" value="ECO:0007669"/>
    <property type="project" value="UniProtKB-SubCell"/>
</dbReference>
<evidence type="ECO:0000256" key="19">
    <source>
        <dbReference type="PROSITE-ProRule" id="PRU10141"/>
    </source>
</evidence>
<dbReference type="InterPro" id="IPR017853">
    <property type="entry name" value="GH"/>
</dbReference>
<keyword evidence="8" id="KW-0732">Signal</keyword>
<dbReference type="PROSITE" id="PS50011">
    <property type="entry name" value="PROTEIN_KINASE_DOM"/>
    <property type="match status" value="1"/>
</dbReference>
<dbReference type="SUPFAM" id="SSF51445">
    <property type="entry name" value="(Trans)glycosidases"/>
    <property type="match status" value="1"/>
</dbReference>
<keyword evidence="13" id="KW-1133">Transmembrane helix</keyword>
<dbReference type="FunFam" id="1.10.510.10:FF:000108">
    <property type="entry name" value="L-type lectin-domain containing receptor kinase S.4"/>
    <property type="match status" value="1"/>
</dbReference>
<evidence type="ECO:0000256" key="17">
    <source>
        <dbReference type="ARBA" id="ARBA00047899"/>
    </source>
</evidence>
<evidence type="ECO:0000256" key="20">
    <source>
        <dbReference type="RuleBase" id="RU000304"/>
    </source>
</evidence>
<dbReference type="PANTHER" id="PTHR27007">
    <property type="match status" value="1"/>
</dbReference>
<sequence>MASLSSWSLGDKVLHWYEPKNREQWILKAVTSLKTIAENYHLDGIDIDYERFAKGSSSSTAALYYVELFKGYGDVIDYVNHQFYTDRVKTLRGYLEAFKLRANQFNKEKLLPNYEINGRGIQVDAFFDALKMLEANGLVVNGVMIFSADDSASNEVYEDWEKEYGPQRISYKSLYEATKGFNDKEVIGQGGFGKVYKGVLPSSNERIAIKRVTHDSGQRMKQFVAEIVSMGRLRHRNLVQLRGYCRRKGELLLVYDYMPNGSLDKILYGNMRPNLNWFQRIRIVRGVTCGLLYLHEEWEQVVLHRDIKPANILLDADLNGRLGDFGLAKLHDHGSNPQTTYLVGTIGYLAPELTKTGKATTGTDVFAFGAFMLEVACGRRPMVLGDRVASTLHLYEEWEQVVLHRC</sequence>
<keyword evidence="14" id="KW-0472">Membrane</keyword>
<evidence type="ECO:0000256" key="16">
    <source>
        <dbReference type="ARBA" id="ARBA00023180"/>
    </source>
</evidence>
<keyword evidence="6" id="KW-0808">Transferase</keyword>
<organism evidence="22 23">
    <name type="scientific">Acer saccharum</name>
    <name type="common">Sugar maple</name>
    <dbReference type="NCBI Taxonomy" id="4024"/>
    <lineage>
        <taxon>Eukaryota</taxon>
        <taxon>Viridiplantae</taxon>
        <taxon>Streptophyta</taxon>
        <taxon>Embryophyta</taxon>
        <taxon>Tracheophyta</taxon>
        <taxon>Spermatophyta</taxon>
        <taxon>Magnoliopsida</taxon>
        <taxon>eudicotyledons</taxon>
        <taxon>Gunneridae</taxon>
        <taxon>Pentapetalae</taxon>
        <taxon>rosids</taxon>
        <taxon>malvids</taxon>
        <taxon>Sapindales</taxon>
        <taxon>Sapindaceae</taxon>
        <taxon>Hippocastanoideae</taxon>
        <taxon>Acereae</taxon>
        <taxon>Acer</taxon>
    </lineage>
</organism>
<evidence type="ECO:0000256" key="5">
    <source>
        <dbReference type="ARBA" id="ARBA00022527"/>
    </source>
</evidence>
<comment type="subcellular location">
    <subcellularLocation>
        <location evidence="1">Membrane</location>
        <topology evidence="1">Single-pass type I membrane protein</topology>
    </subcellularLocation>
</comment>
<evidence type="ECO:0000313" key="23">
    <source>
        <dbReference type="Proteomes" id="UP001168877"/>
    </source>
</evidence>
<dbReference type="EC" id="2.7.11.1" evidence="4"/>
<keyword evidence="5 20" id="KW-0723">Serine/threonine-protein kinase</keyword>
<evidence type="ECO:0000256" key="18">
    <source>
        <dbReference type="ARBA" id="ARBA00048679"/>
    </source>
</evidence>
<dbReference type="InterPro" id="IPR008271">
    <property type="entry name" value="Ser/Thr_kinase_AS"/>
</dbReference>
<keyword evidence="9" id="KW-0430">Lectin</keyword>
<dbReference type="GO" id="GO:0030246">
    <property type="term" value="F:carbohydrate binding"/>
    <property type="evidence" value="ECO:0007669"/>
    <property type="project" value="UniProtKB-KW"/>
</dbReference>
<name>A0AA39W6V5_ACESA</name>
<dbReference type="SMART" id="SM00220">
    <property type="entry name" value="S_TKc"/>
    <property type="match status" value="1"/>
</dbReference>
<dbReference type="GO" id="GO:0005524">
    <property type="term" value="F:ATP binding"/>
    <property type="evidence" value="ECO:0007669"/>
    <property type="project" value="UniProtKB-UniRule"/>
</dbReference>
<dbReference type="GO" id="GO:0004674">
    <property type="term" value="F:protein serine/threonine kinase activity"/>
    <property type="evidence" value="ECO:0007669"/>
    <property type="project" value="UniProtKB-KW"/>
</dbReference>
<dbReference type="GO" id="GO:0004553">
    <property type="term" value="F:hydrolase activity, hydrolyzing O-glycosyl compounds"/>
    <property type="evidence" value="ECO:0007669"/>
    <property type="project" value="InterPro"/>
</dbReference>
<evidence type="ECO:0000256" key="8">
    <source>
        <dbReference type="ARBA" id="ARBA00022729"/>
    </source>
</evidence>
<dbReference type="PROSITE" id="PS01095">
    <property type="entry name" value="GH18_1"/>
    <property type="match status" value="1"/>
</dbReference>
<dbReference type="FunFam" id="3.30.200.20:FF:000112">
    <property type="entry name" value="Lectin-domain containing receptor kinase A4.3"/>
    <property type="match status" value="1"/>
</dbReference>
<keyword evidence="15" id="KW-0675">Receptor</keyword>
<keyword evidence="7" id="KW-0812">Transmembrane</keyword>
<evidence type="ECO:0000256" key="10">
    <source>
        <dbReference type="ARBA" id="ARBA00022741"/>
    </source>
</evidence>
<dbReference type="InterPro" id="IPR050528">
    <property type="entry name" value="L-type_Lectin-RKs"/>
</dbReference>
<evidence type="ECO:0000256" key="14">
    <source>
        <dbReference type="ARBA" id="ARBA00023136"/>
    </source>
</evidence>
<dbReference type="Gene3D" id="1.10.510.10">
    <property type="entry name" value="Transferase(Phosphotransferase) domain 1"/>
    <property type="match status" value="1"/>
</dbReference>
<feature type="domain" description="Protein kinase" evidence="21">
    <location>
        <begin position="181"/>
        <end position="406"/>
    </location>
</feature>
<evidence type="ECO:0000256" key="9">
    <source>
        <dbReference type="ARBA" id="ARBA00022734"/>
    </source>
</evidence>
<proteinExistence type="inferred from homology"/>
<gene>
    <name evidence="22" type="ORF">LWI29_008822</name>
</gene>
<feature type="binding site" evidence="19">
    <location>
        <position position="210"/>
    </location>
    <ligand>
        <name>ATP</name>
        <dbReference type="ChEBI" id="CHEBI:30616"/>
    </ligand>
</feature>
<evidence type="ECO:0000313" key="22">
    <source>
        <dbReference type="EMBL" id="KAK0603806.1"/>
    </source>
</evidence>
<dbReference type="Pfam" id="PF00069">
    <property type="entry name" value="Pkinase"/>
    <property type="match status" value="1"/>
</dbReference>
<comment type="catalytic activity">
    <reaction evidence="18">
        <text>L-seryl-[protein] + ATP = O-phospho-L-seryl-[protein] + ADP + H(+)</text>
        <dbReference type="Rhea" id="RHEA:17989"/>
        <dbReference type="Rhea" id="RHEA-COMP:9863"/>
        <dbReference type="Rhea" id="RHEA-COMP:11604"/>
        <dbReference type="ChEBI" id="CHEBI:15378"/>
        <dbReference type="ChEBI" id="CHEBI:29999"/>
        <dbReference type="ChEBI" id="CHEBI:30616"/>
        <dbReference type="ChEBI" id="CHEBI:83421"/>
        <dbReference type="ChEBI" id="CHEBI:456216"/>
        <dbReference type="EC" id="2.7.11.1"/>
    </reaction>
</comment>
<keyword evidence="12 19" id="KW-0067">ATP-binding</keyword>
<keyword evidence="10 19" id="KW-0547">Nucleotide-binding</keyword>
<dbReference type="InterPro" id="IPR001579">
    <property type="entry name" value="Glyco_hydro_18_chit_AS"/>
</dbReference>
<evidence type="ECO:0000256" key="13">
    <source>
        <dbReference type="ARBA" id="ARBA00022989"/>
    </source>
</evidence>
<accession>A0AA39W6V5</accession>
<evidence type="ECO:0000256" key="3">
    <source>
        <dbReference type="ARBA" id="ARBA00010217"/>
    </source>
</evidence>
<dbReference type="InterPro" id="IPR017441">
    <property type="entry name" value="Protein_kinase_ATP_BS"/>
</dbReference>
<comment type="similarity">
    <text evidence="2">In the N-terminal section; belongs to the leguminous lectin family.</text>
</comment>
<dbReference type="InterPro" id="IPR011009">
    <property type="entry name" value="Kinase-like_dom_sf"/>
</dbReference>